<organism evidence="9 10">
    <name type="scientific">Actinacidiphila cocklensis</name>
    <dbReference type="NCBI Taxonomy" id="887465"/>
    <lineage>
        <taxon>Bacteria</taxon>
        <taxon>Bacillati</taxon>
        <taxon>Actinomycetota</taxon>
        <taxon>Actinomycetes</taxon>
        <taxon>Kitasatosporales</taxon>
        <taxon>Streptomycetaceae</taxon>
        <taxon>Actinacidiphila</taxon>
    </lineage>
</organism>
<keyword evidence="3 6" id="KW-0812">Transmembrane</keyword>
<reference evidence="9" key="1">
    <citation type="submission" date="2021-05" db="EMBL/GenBank/DDBJ databases">
        <authorList>
            <person name="Arsene-Ploetze F."/>
        </authorList>
    </citation>
    <scope>NUCLEOTIDE SEQUENCE</scope>
    <source>
        <strain evidence="9">DSM 42138</strain>
    </source>
</reference>
<feature type="transmembrane region" description="Helical" evidence="6">
    <location>
        <begin position="148"/>
        <end position="166"/>
    </location>
</feature>
<feature type="transmembrane region" description="Helical" evidence="6">
    <location>
        <begin position="85"/>
        <end position="108"/>
    </location>
</feature>
<feature type="transmembrane region" description="Helical" evidence="6">
    <location>
        <begin position="203"/>
        <end position="221"/>
    </location>
</feature>
<feature type="transmembrane region" description="Helical" evidence="6">
    <location>
        <begin position="46"/>
        <end position="64"/>
    </location>
</feature>
<dbReference type="Proteomes" id="UP001152519">
    <property type="component" value="Unassembled WGS sequence"/>
</dbReference>
<dbReference type="InterPro" id="IPR051211">
    <property type="entry name" value="PG_lysyltransferase"/>
</dbReference>
<comment type="caution">
    <text evidence="9">The sequence shown here is derived from an EMBL/GenBank/DDBJ whole genome shotgun (WGS) entry which is preliminary data.</text>
</comment>
<keyword evidence="10" id="KW-1185">Reference proteome</keyword>
<keyword evidence="5 6" id="KW-0472">Membrane</keyword>
<dbReference type="InterPro" id="IPR024320">
    <property type="entry name" value="LPG_synthase_C"/>
</dbReference>
<comment type="subcellular location">
    <subcellularLocation>
        <location evidence="1">Cell membrane</location>
        <topology evidence="1">Multi-pass membrane protein</topology>
    </subcellularLocation>
</comment>
<feature type="transmembrane region" description="Helical" evidence="6">
    <location>
        <begin position="342"/>
        <end position="365"/>
    </location>
</feature>
<accession>A0A9W4DPH9</accession>
<dbReference type="PANTHER" id="PTHR34697:SF2">
    <property type="entry name" value="PHOSPHATIDYLGLYCEROL LYSYLTRANSFERASE"/>
    <property type="match status" value="1"/>
</dbReference>
<dbReference type="PANTHER" id="PTHR34697">
    <property type="entry name" value="PHOSPHATIDYLGLYCEROL LYSYLTRANSFERASE"/>
    <property type="match status" value="1"/>
</dbReference>
<feature type="transmembrane region" description="Helical" evidence="6">
    <location>
        <begin position="401"/>
        <end position="421"/>
    </location>
</feature>
<feature type="transmembrane region" description="Helical" evidence="6">
    <location>
        <begin position="178"/>
        <end position="196"/>
    </location>
</feature>
<evidence type="ECO:0000256" key="5">
    <source>
        <dbReference type="ARBA" id="ARBA00023136"/>
    </source>
</evidence>
<feature type="transmembrane region" description="Helical" evidence="6">
    <location>
        <begin position="433"/>
        <end position="457"/>
    </location>
</feature>
<feature type="transmembrane region" description="Helical" evidence="6">
    <location>
        <begin position="114"/>
        <end position="136"/>
    </location>
</feature>
<dbReference type="Pfam" id="PF16995">
    <property type="entry name" value="tRNA-synt_2_TM"/>
    <property type="match status" value="1"/>
</dbReference>
<evidence type="ECO:0000259" key="7">
    <source>
        <dbReference type="Pfam" id="PF09924"/>
    </source>
</evidence>
<dbReference type="AlphaFoldDB" id="A0A9W4DPH9"/>
<evidence type="ECO:0000256" key="2">
    <source>
        <dbReference type="ARBA" id="ARBA00022475"/>
    </source>
</evidence>
<evidence type="ECO:0000313" key="9">
    <source>
        <dbReference type="EMBL" id="CAG6393319.1"/>
    </source>
</evidence>
<proteinExistence type="predicted"/>
<protein>
    <submittedName>
        <fullName evidence="9">Lysyl-tRNA synthetase, class 2</fullName>
    </submittedName>
</protein>
<evidence type="ECO:0000256" key="6">
    <source>
        <dbReference type="SAM" id="Phobius"/>
    </source>
</evidence>
<dbReference type="GO" id="GO:0016755">
    <property type="term" value="F:aminoacyltransferase activity"/>
    <property type="evidence" value="ECO:0007669"/>
    <property type="project" value="TreeGrafter"/>
</dbReference>
<dbReference type="Pfam" id="PF09924">
    <property type="entry name" value="LPG_synthase_C"/>
    <property type="match status" value="1"/>
</dbReference>
<dbReference type="GO" id="GO:0005886">
    <property type="term" value="C:plasma membrane"/>
    <property type="evidence" value="ECO:0007669"/>
    <property type="project" value="UniProtKB-SubCell"/>
</dbReference>
<feature type="domain" description="Phosphatidylglycerol lysyltransferase C-terminal" evidence="7">
    <location>
        <begin position="533"/>
        <end position="783"/>
    </location>
</feature>
<evidence type="ECO:0000256" key="4">
    <source>
        <dbReference type="ARBA" id="ARBA00022989"/>
    </source>
</evidence>
<dbReference type="InterPro" id="IPR031553">
    <property type="entry name" value="tRNA-synt_2_TM"/>
</dbReference>
<evidence type="ECO:0000256" key="3">
    <source>
        <dbReference type="ARBA" id="ARBA00022692"/>
    </source>
</evidence>
<keyword evidence="4 6" id="KW-1133">Transmembrane helix</keyword>
<keyword evidence="2" id="KW-1003">Cell membrane</keyword>
<gene>
    <name evidence="9" type="ORF">SCOCK_20350</name>
</gene>
<feature type="transmembrane region" description="Helical" evidence="6">
    <location>
        <begin position="497"/>
        <end position="515"/>
    </location>
</feature>
<dbReference type="EMBL" id="CAJSLV010000048">
    <property type="protein sequence ID" value="CAG6393319.1"/>
    <property type="molecule type" value="Genomic_DNA"/>
</dbReference>
<name>A0A9W4DPH9_9ACTN</name>
<feature type="domain" description="Lysyl-tRNA synthetase N-terminal transmembrane region" evidence="8">
    <location>
        <begin position="309"/>
        <end position="513"/>
    </location>
</feature>
<dbReference type="GO" id="GO:0055091">
    <property type="term" value="P:phospholipid homeostasis"/>
    <property type="evidence" value="ECO:0007669"/>
    <property type="project" value="TreeGrafter"/>
</dbReference>
<evidence type="ECO:0000256" key="1">
    <source>
        <dbReference type="ARBA" id="ARBA00004651"/>
    </source>
</evidence>
<evidence type="ECO:0000259" key="8">
    <source>
        <dbReference type="Pfam" id="PF16995"/>
    </source>
</evidence>
<feature type="transmembrane region" description="Helical" evidence="6">
    <location>
        <begin position="310"/>
        <end position="330"/>
    </location>
</feature>
<evidence type="ECO:0000313" key="10">
    <source>
        <dbReference type="Proteomes" id="UP001152519"/>
    </source>
</evidence>
<feature type="transmembrane region" description="Helical" evidence="6">
    <location>
        <begin position="371"/>
        <end position="394"/>
    </location>
</feature>
<sequence>MYRDVGARRAAWPGSPATLQSGAMGHWSLTDAVRVEISGTGGRTPLFLLLAGLLGSFLFIRLSTRMIRAQVSWWPGNVQPGGLHIHHVVFGQAMMLIGGVGSFAVHGGPLAHDILAVVFGVGCGLVLDEFALVLHLEDVYWREEGRQSVDAVILAVSVIGLLLIGQAPLGGYVGGTSWTTYAVAAVILGFVVLCLFKGKVWTGLLGVMLPFLAVVGALRLARPASPWARWRYGSRPRRMARAERREERIHRRMVAMKTRAMDVVAGAPSPVSLTKHPPARATIVEVPPSRLETQLDRVLRPLRDPGAAAAVWYLRLATAVNVVTGLIAPFRERVRAATNGEYVTAFLVSPGFTGAALALVLSISLRRRKRAAWILTTVLAAGYTVTIAGTIAAVRESRGHPFNWISLGLTVLFLTALLVSRPLFNVRGERGNVALGLTSLLIGAVVAVGVGTLLVHATDQSPPRQWSASLRYASVRVLTVSGLFDLPGITVPGWTDLAINLLSVALLLVVLLAFFRAPRGRARLVAADERRLRALLRVYGRRDPFGYVALRRDKSVWWTPSRDAAIVYRVVNGVALASGDPLGPRTAWTSAVTGWLTHAHRHAWVPAVANAGAAAAVAYEAAGFHGLSSGDEAVVDARAFAAGEGERVAAHRMVADAGYTTAFRRQRDLDADELGRLGQLADAWRRHPAAFPAGLGRLGDPADGDCVLAECRDPNGRTCAILLLVPWGADGLTLDLLRHDRDSGRAPVDHLLTDLLLAAAHGSDRALAGVCRLSLNITPTRPWPSADRHHLFTPYAPRWSPRYLLYERRLDLPRVAVVALRG</sequence>